<accession>T2KI66</accession>
<gene>
    <name evidence="1" type="ORF">BN863_4060</name>
</gene>
<dbReference type="STRING" id="1347342.BN863_4060"/>
<dbReference type="AlphaFoldDB" id="T2KI66"/>
<proteinExistence type="predicted"/>
<evidence type="ECO:0000313" key="2">
    <source>
        <dbReference type="Proteomes" id="UP000016160"/>
    </source>
</evidence>
<reference evidence="1 2" key="1">
    <citation type="journal article" date="2013" name="Appl. Environ. Microbiol.">
        <title>The genome of the alga-associated marine flavobacterium Formosa agariphila KMM 3901T reveals a broad potential for degradation of algal polysaccharides.</title>
        <authorList>
            <person name="Mann A.J."/>
            <person name="Hahnke R.L."/>
            <person name="Huang S."/>
            <person name="Werner J."/>
            <person name="Xing P."/>
            <person name="Barbeyron T."/>
            <person name="Huettel B."/>
            <person name="Stueber K."/>
            <person name="Reinhardt R."/>
            <person name="Harder J."/>
            <person name="Gloeckner F.O."/>
            <person name="Amann R.I."/>
            <person name="Teeling H."/>
        </authorList>
    </citation>
    <scope>NUCLEOTIDE SEQUENCE [LARGE SCALE GENOMIC DNA]</scope>
    <source>
        <strain evidence="2">DSM 15362 / KCTC 12365 / LMG 23005 / KMM 3901</strain>
    </source>
</reference>
<organism evidence="1 2">
    <name type="scientific">Formosa agariphila (strain DSM 15362 / KCTC 12365 / LMG 23005 / KMM 3901 / M-2Alg 35-1)</name>
    <dbReference type="NCBI Taxonomy" id="1347342"/>
    <lineage>
        <taxon>Bacteria</taxon>
        <taxon>Pseudomonadati</taxon>
        <taxon>Bacteroidota</taxon>
        <taxon>Flavobacteriia</taxon>
        <taxon>Flavobacteriales</taxon>
        <taxon>Flavobacteriaceae</taxon>
        <taxon>Formosa</taxon>
    </lineage>
</organism>
<sequence>MWQAEYTSWPFRKLNYFRAGKQILEDFIASNPNNIEARYVRLLCQLNAPGFLNYNNIEEDRAFINANISTANLSEDYKKIMLFNIKKHTDN</sequence>
<dbReference type="EMBL" id="HG315671">
    <property type="protein sequence ID" value="CDF78118.1"/>
    <property type="molecule type" value="Genomic_DNA"/>
</dbReference>
<dbReference type="eggNOG" id="ENOG5030UFV">
    <property type="taxonomic scope" value="Bacteria"/>
</dbReference>
<keyword evidence="2" id="KW-1185">Reference proteome</keyword>
<name>T2KI66_FORAG</name>
<dbReference type="PATRIC" id="fig|1347342.6.peg.410"/>
<protein>
    <submittedName>
        <fullName evidence="1">Uncharacterized protein</fullName>
    </submittedName>
</protein>
<dbReference type="HOGENOM" id="CLU_2422615_0_0_10"/>
<evidence type="ECO:0000313" key="1">
    <source>
        <dbReference type="EMBL" id="CDF78118.1"/>
    </source>
</evidence>
<dbReference type="Proteomes" id="UP000016160">
    <property type="component" value="Chromosome"/>
</dbReference>